<protein>
    <submittedName>
        <fullName evidence="3">Glyoxalase</fullName>
    </submittedName>
</protein>
<feature type="region of interest" description="Disordered" evidence="1">
    <location>
        <begin position="51"/>
        <end position="70"/>
    </location>
</feature>
<comment type="caution">
    <text evidence="3">The sequence shown here is derived from an EMBL/GenBank/DDBJ whole genome shotgun (WGS) entry which is preliminary data.</text>
</comment>
<dbReference type="Pfam" id="PF00903">
    <property type="entry name" value="Glyoxalase"/>
    <property type="match status" value="1"/>
</dbReference>
<feature type="domain" description="VOC" evidence="2">
    <location>
        <begin position="3"/>
        <end position="128"/>
    </location>
</feature>
<dbReference type="SUPFAM" id="SSF54593">
    <property type="entry name" value="Glyoxalase/Bleomycin resistance protein/Dihydroxybiphenyl dioxygenase"/>
    <property type="match status" value="1"/>
</dbReference>
<accession>A0A1F7IAA4</accession>
<dbReference type="InterPro" id="IPR037523">
    <property type="entry name" value="VOC_core"/>
</dbReference>
<dbReference type="PROSITE" id="PS51819">
    <property type="entry name" value="VOC"/>
    <property type="match status" value="1"/>
</dbReference>
<dbReference type="InterPro" id="IPR052164">
    <property type="entry name" value="Anthracycline_SecMetBiosynth"/>
</dbReference>
<dbReference type="EMBL" id="MGAF01000034">
    <property type="protein sequence ID" value="OGK40294.1"/>
    <property type="molecule type" value="Genomic_DNA"/>
</dbReference>
<dbReference type="PANTHER" id="PTHR33993:SF2">
    <property type="entry name" value="VOC DOMAIN-CONTAINING PROTEIN"/>
    <property type="match status" value="1"/>
</dbReference>
<evidence type="ECO:0000313" key="3">
    <source>
        <dbReference type="EMBL" id="OGK40294.1"/>
    </source>
</evidence>
<dbReference type="PANTHER" id="PTHR33993">
    <property type="entry name" value="GLYOXALASE-RELATED"/>
    <property type="match status" value="1"/>
</dbReference>
<evidence type="ECO:0000256" key="1">
    <source>
        <dbReference type="SAM" id="MobiDB-lite"/>
    </source>
</evidence>
<reference evidence="3 4" key="1">
    <citation type="journal article" date="2016" name="Nat. Commun.">
        <title>Thousands of microbial genomes shed light on interconnected biogeochemical processes in an aquifer system.</title>
        <authorList>
            <person name="Anantharaman K."/>
            <person name="Brown C.T."/>
            <person name="Hug L.A."/>
            <person name="Sharon I."/>
            <person name="Castelle C.J."/>
            <person name="Probst A.J."/>
            <person name="Thomas B.C."/>
            <person name="Singh A."/>
            <person name="Wilkins M.J."/>
            <person name="Karaoz U."/>
            <person name="Brodie E.L."/>
            <person name="Williams K.H."/>
            <person name="Hubbard S.S."/>
            <person name="Banfield J.F."/>
        </authorList>
    </citation>
    <scope>NUCLEOTIDE SEQUENCE [LARGE SCALE GENOMIC DNA]</scope>
</reference>
<dbReference type="Gene3D" id="3.10.180.10">
    <property type="entry name" value="2,3-Dihydroxybiphenyl 1,2-Dioxygenase, domain 1"/>
    <property type="match status" value="1"/>
</dbReference>
<gene>
    <name evidence="3" type="ORF">A3A74_07020</name>
</gene>
<dbReference type="InterPro" id="IPR029068">
    <property type="entry name" value="Glyas_Bleomycin-R_OHBP_Dase"/>
</dbReference>
<dbReference type="Proteomes" id="UP000179270">
    <property type="component" value="Unassembled WGS sequence"/>
</dbReference>
<name>A0A1F7IAA4_9BACT</name>
<dbReference type="AlphaFoldDB" id="A0A1F7IAA4"/>
<proteinExistence type="predicted"/>
<organism evidence="3 4">
    <name type="scientific">Candidatus Roizmanbacteria bacterium RIFCSPLOWO2_01_FULL_35_13</name>
    <dbReference type="NCBI Taxonomy" id="1802055"/>
    <lineage>
        <taxon>Bacteria</taxon>
        <taxon>Candidatus Roizmaniibacteriota</taxon>
    </lineage>
</organism>
<dbReference type="InterPro" id="IPR004360">
    <property type="entry name" value="Glyas_Fos-R_dOase_dom"/>
</dbReference>
<evidence type="ECO:0000313" key="4">
    <source>
        <dbReference type="Proteomes" id="UP000179270"/>
    </source>
</evidence>
<dbReference type="CDD" id="cd07247">
    <property type="entry name" value="SgaA_N_like"/>
    <property type="match status" value="1"/>
</dbReference>
<sequence length="130" mass="14638">MNPVVHFEMPFEDKKRMGDFYSNVFGWQTQLMGSDFGEYVVVSTTEMDEKNQLPKKPGAINGGFFKKDKSKPDQIPSVVIAVDDIKEHIKKVKEAGGEVLGDPVEIPTVGWYVSFRDTEGNRVSLLQPSR</sequence>
<evidence type="ECO:0000259" key="2">
    <source>
        <dbReference type="PROSITE" id="PS51819"/>
    </source>
</evidence>
<dbReference type="STRING" id="1802055.A3A74_07020"/>